<dbReference type="Pfam" id="PF01266">
    <property type="entry name" value="DAO"/>
    <property type="match status" value="1"/>
</dbReference>
<keyword evidence="4" id="KW-0274">FAD</keyword>
<dbReference type="InterPro" id="IPR045170">
    <property type="entry name" value="MTOX"/>
</dbReference>
<keyword evidence="5" id="KW-0560">Oxidoreductase</keyword>
<accession>A0A1E3NDY4</accession>
<gene>
    <name evidence="7" type="ORF">PICMEDRAFT_74558</name>
</gene>
<evidence type="ECO:0000256" key="3">
    <source>
        <dbReference type="ARBA" id="ARBA00022630"/>
    </source>
</evidence>
<comment type="cofactor">
    <cofactor evidence="1">
        <name>FAD</name>
        <dbReference type="ChEBI" id="CHEBI:57692"/>
    </cofactor>
</comment>
<dbReference type="STRING" id="763406.A0A1E3NDY4"/>
<feature type="domain" description="FAD dependent oxidoreductase" evidence="6">
    <location>
        <begin position="6"/>
        <end position="382"/>
    </location>
</feature>
<dbReference type="Gene3D" id="3.50.50.60">
    <property type="entry name" value="FAD/NAD(P)-binding domain"/>
    <property type="match status" value="1"/>
</dbReference>
<protein>
    <recommendedName>
        <fullName evidence="6">FAD dependent oxidoreductase domain-containing protein</fullName>
    </recommendedName>
</protein>
<dbReference type="Gene3D" id="3.30.9.10">
    <property type="entry name" value="D-Amino Acid Oxidase, subunit A, domain 2"/>
    <property type="match status" value="1"/>
</dbReference>
<dbReference type="PANTHER" id="PTHR10961">
    <property type="entry name" value="PEROXISOMAL SARCOSINE OXIDASE"/>
    <property type="match status" value="1"/>
</dbReference>
<dbReference type="GO" id="GO:0008115">
    <property type="term" value="F:sarcosine oxidase activity"/>
    <property type="evidence" value="ECO:0007669"/>
    <property type="project" value="TreeGrafter"/>
</dbReference>
<dbReference type="GO" id="GO:0051698">
    <property type="term" value="F:saccharopine oxidase activity"/>
    <property type="evidence" value="ECO:0007669"/>
    <property type="project" value="TreeGrafter"/>
</dbReference>
<dbReference type="InterPro" id="IPR036188">
    <property type="entry name" value="FAD/NAD-bd_sf"/>
</dbReference>
<dbReference type="EMBL" id="KV454007">
    <property type="protein sequence ID" value="ODQ44306.1"/>
    <property type="molecule type" value="Genomic_DNA"/>
</dbReference>
<reference evidence="7 8" key="1">
    <citation type="journal article" date="2016" name="Proc. Natl. Acad. Sci. U.S.A.">
        <title>Comparative genomics of biotechnologically important yeasts.</title>
        <authorList>
            <person name="Riley R."/>
            <person name="Haridas S."/>
            <person name="Wolfe K.H."/>
            <person name="Lopes M.R."/>
            <person name="Hittinger C.T."/>
            <person name="Goeker M."/>
            <person name="Salamov A.A."/>
            <person name="Wisecaver J.H."/>
            <person name="Long T.M."/>
            <person name="Calvey C.H."/>
            <person name="Aerts A.L."/>
            <person name="Barry K.W."/>
            <person name="Choi C."/>
            <person name="Clum A."/>
            <person name="Coughlan A.Y."/>
            <person name="Deshpande S."/>
            <person name="Douglass A.P."/>
            <person name="Hanson S.J."/>
            <person name="Klenk H.-P."/>
            <person name="LaButti K.M."/>
            <person name="Lapidus A."/>
            <person name="Lindquist E.A."/>
            <person name="Lipzen A.M."/>
            <person name="Meier-Kolthoff J.P."/>
            <person name="Ohm R.A."/>
            <person name="Otillar R.P."/>
            <person name="Pangilinan J.L."/>
            <person name="Peng Y."/>
            <person name="Rokas A."/>
            <person name="Rosa C.A."/>
            <person name="Scheuner C."/>
            <person name="Sibirny A.A."/>
            <person name="Slot J.C."/>
            <person name="Stielow J.B."/>
            <person name="Sun H."/>
            <person name="Kurtzman C.P."/>
            <person name="Blackwell M."/>
            <person name="Grigoriev I.V."/>
            <person name="Jeffries T.W."/>
        </authorList>
    </citation>
    <scope>NUCLEOTIDE SEQUENCE [LARGE SCALE GENOMIC DNA]</scope>
    <source>
        <strain evidence="7 8">NRRL Y-2026</strain>
    </source>
</reference>
<dbReference type="InterPro" id="IPR006076">
    <property type="entry name" value="FAD-dep_OxRdtase"/>
</dbReference>
<evidence type="ECO:0000259" key="6">
    <source>
        <dbReference type="Pfam" id="PF01266"/>
    </source>
</evidence>
<dbReference type="SUPFAM" id="SSF51905">
    <property type="entry name" value="FAD/NAD(P)-binding domain"/>
    <property type="match status" value="1"/>
</dbReference>
<evidence type="ECO:0000256" key="2">
    <source>
        <dbReference type="ARBA" id="ARBA00010989"/>
    </source>
</evidence>
<dbReference type="Proteomes" id="UP000094455">
    <property type="component" value="Unassembled WGS sequence"/>
</dbReference>
<organism evidence="7 8">
    <name type="scientific">Pichia membranifaciens NRRL Y-2026</name>
    <dbReference type="NCBI Taxonomy" id="763406"/>
    <lineage>
        <taxon>Eukaryota</taxon>
        <taxon>Fungi</taxon>
        <taxon>Dikarya</taxon>
        <taxon>Ascomycota</taxon>
        <taxon>Saccharomycotina</taxon>
        <taxon>Pichiomycetes</taxon>
        <taxon>Pichiales</taxon>
        <taxon>Pichiaceae</taxon>
        <taxon>Pichia</taxon>
    </lineage>
</organism>
<proteinExistence type="inferred from homology"/>
<evidence type="ECO:0000256" key="4">
    <source>
        <dbReference type="ARBA" id="ARBA00022827"/>
    </source>
</evidence>
<evidence type="ECO:0000313" key="7">
    <source>
        <dbReference type="EMBL" id="ODQ44306.1"/>
    </source>
</evidence>
<keyword evidence="8" id="KW-1185">Reference proteome</keyword>
<evidence type="ECO:0000313" key="8">
    <source>
        <dbReference type="Proteomes" id="UP000094455"/>
    </source>
</evidence>
<dbReference type="GeneID" id="30181490"/>
<dbReference type="OrthoDB" id="2219495at2759"/>
<comment type="similarity">
    <text evidence="2">Belongs to the MSOX/MTOX family.</text>
</comment>
<keyword evidence="3" id="KW-0285">Flavoprotein</keyword>
<sequence length="437" mass="49029">MVDGPVLIVGCGVFGLSTALALIKQGHYVHIIDKYEPPSPWSAANDFNKIIRCEYNDPIYLDMSIEALKLWRNDPLFNRSYNECGRILITPLRHKGRIEFEQQGIKLLQDKGEGKRFEVSRGRESITEKFSFLSRNTIPFDQEVKFNPESGLGRSGQTLIDVYSFLASHPKVRFTFGDAGYAVGVQRYTDGQVGVITKSGFVHSASTVLVSSGANTGSILDLQNQQSATGLFVTHIQLTESEFLKYRDIPVLFDAEMGYFFPPDEGSKIMKICLSGIRSSRIVPDPFDSEREASLPRFHNEYPQDTIPENCVSSLKALLQKYTPELANHQFFGSKICWIGDREGSHFLIDKVPGYGNLYVATGDSGHAYKFFPVIGNYIVQMIDGSLDDKIAFFWKWKPRNAPDIVDASAASWRVSKLGTIDIEKIVFLKEFGVSKL</sequence>
<dbReference type="AlphaFoldDB" id="A0A1E3NDY4"/>
<dbReference type="RefSeq" id="XP_019015419.1">
    <property type="nucleotide sequence ID" value="XM_019164803.1"/>
</dbReference>
<dbReference type="PANTHER" id="PTHR10961:SF26">
    <property type="entry name" value="L-SACCHAROPINE OXIDASE"/>
    <property type="match status" value="1"/>
</dbReference>
<evidence type="ECO:0000256" key="5">
    <source>
        <dbReference type="ARBA" id="ARBA00023002"/>
    </source>
</evidence>
<evidence type="ECO:0000256" key="1">
    <source>
        <dbReference type="ARBA" id="ARBA00001974"/>
    </source>
</evidence>
<name>A0A1E3NDY4_9ASCO</name>
<dbReference type="GO" id="GO:0050660">
    <property type="term" value="F:flavin adenine dinucleotide binding"/>
    <property type="evidence" value="ECO:0007669"/>
    <property type="project" value="InterPro"/>
</dbReference>